<organism evidence="2 3">
    <name type="scientific">Actinomycetospora aeridis</name>
    <dbReference type="NCBI Taxonomy" id="3129231"/>
    <lineage>
        <taxon>Bacteria</taxon>
        <taxon>Bacillati</taxon>
        <taxon>Actinomycetota</taxon>
        <taxon>Actinomycetes</taxon>
        <taxon>Pseudonocardiales</taxon>
        <taxon>Pseudonocardiaceae</taxon>
        <taxon>Actinomycetospora</taxon>
    </lineage>
</organism>
<dbReference type="RefSeq" id="WP_337711945.1">
    <property type="nucleotide sequence ID" value="NZ_JBBEGL010000001.1"/>
</dbReference>
<name>A0ABU8MZB4_9PSEU</name>
<dbReference type="SUPFAM" id="SSF47336">
    <property type="entry name" value="ACP-like"/>
    <property type="match status" value="1"/>
</dbReference>
<proteinExistence type="predicted"/>
<dbReference type="EMBL" id="JBBEGL010000001">
    <property type="protein sequence ID" value="MEJ2885467.1"/>
    <property type="molecule type" value="Genomic_DNA"/>
</dbReference>
<dbReference type="PROSITE" id="PS50075">
    <property type="entry name" value="CARRIER"/>
    <property type="match status" value="1"/>
</dbReference>
<dbReference type="InterPro" id="IPR009081">
    <property type="entry name" value="PP-bd_ACP"/>
</dbReference>
<evidence type="ECO:0000259" key="1">
    <source>
        <dbReference type="PROSITE" id="PS50075"/>
    </source>
</evidence>
<protein>
    <submittedName>
        <fullName evidence="2">Acyl carrier protein</fullName>
    </submittedName>
</protein>
<reference evidence="2 3" key="1">
    <citation type="submission" date="2024-03" db="EMBL/GenBank/DDBJ databases">
        <title>Actinomycetospora sp. OC33-EN06, a novel actinomycete isolated from wild orchid (Aerides multiflora).</title>
        <authorList>
            <person name="Suriyachadkun C."/>
        </authorList>
    </citation>
    <scope>NUCLEOTIDE SEQUENCE [LARGE SCALE GENOMIC DNA]</scope>
    <source>
        <strain evidence="2 3">OC33-EN06</strain>
    </source>
</reference>
<dbReference type="Pfam" id="PF00550">
    <property type="entry name" value="PP-binding"/>
    <property type="match status" value="1"/>
</dbReference>
<keyword evidence="3" id="KW-1185">Reference proteome</keyword>
<evidence type="ECO:0000313" key="3">
    <source>
        <dbReference type="Proteomes" id="UP001370100"/>
    </source>
</evidence>
<accession>A0ABU8MZB4</accession>
<evidence type="ECO:0000313" key="2">
    <source>
        <dbReference type="EMBL" id="MEJ2885467.1"/>
    </source>
</evidence>
<dbReference type="InterPro" id="IPR036736">
    <property type="entry name" value="ACP-like_sf"/>
</dbReference>
<feature type="domain" description="Carrier" evidence="1">
    <location>
        <begin position="8"/>
        <end position="86"/>
    </location>
</feature>
<dbReference type="Gene3D" id="1.10.1200.10">
    <property type="entry name" value="ACP-like"/>
    <property type="match status" value="1"/>
</dbReference>
<gene>
    <name evidence="2" type="ORF">WCD41_03330</name>
</gene>
<dbReference type="Proteomes" id="UP001370100">
    <property type="component" value="Unassembled WGS sequence"/>
</dbReference>
<comment type="caution">
    <text evidence="2">The sequence shown here is derived from an EMBL/GenBank/DDBJ whole genome shotgun (WGS) entry which is preliminary data.</text>
</comment>
<sequence>MPDATPTAGTGPMTEQLTDLVRDRLGVEVPAPATDLVAEGLLDSLALVTLIVGLEDTFGCRLPLDDFDIDRFRSVDAMAAFLAEVGVTG</sequence>